<evidence type="ECO:0000313" key="5">
    <source>
        <dbReference type="Proteomes" id="UP000307808"/>
    </source>
</evidence>
<sequence>MSDTLHLPPPPEGSTAPARTLSEHLRAWPDERLAHLFTVRPDLGSPAPQDSAQVASRAGTRASVLRALDDLTRLELAVLDAAVVLGHATREELLAVVRADPASAGAALDHLMSIALVWPSTSGLRALNGVADALRGDTSSGVSGLRPVLPHALSRDQAVERVAALSAPARALLQHVADSGGEATTGRARTPRSPEEATTPVEEVLAHGLLVANQNGTFHLPGQVGLALRGGTTTEEPCDDVPPLATSQRDPALVDRVAAGAAFEFVRRTELLLDHWGQHPPTVLRSGGLGVRDLKAVTTELHLDTHEAALVLEVAVAAHLLAEGPDADGVTAWLPTHAFDAWSASEPEQRWLTLAKAWWTTPRLAGLVGTKDPAGRTRNALAPDASSVFAPEARAMALREMVALAPGEALAPGTGLPSLVARITWLRPRRPRTRDELVVWAVAEAAALGLTGMDAAASYAAPFLTQDHAAAAEALAPLLPSAVDHVLVQADLTAVAPGPLTAELARTLHLVADVESRGGATVYRFTPASIRRALDAGWSAAEIHAFLAETSRTPVPQPLTYLVDDVVRTFGTVRVGHAESFLRADDEQALTELLHHPQAASLQLRRLAPTVLISTLPLDLLLPRLRELGQAPVVEAADGTVHVARPDLQRARTPRTSPPAATRAREAARVSAVVAAVRAGDRAAEAAPARSATATTPTSALQVLREVIETSGTVLIGYVDNHGTTTERIVDPRRLEGGQLTAYDHRSEDVRGFSVHRITAVTPLPAT</sequence>
<evidence type="ECO:0000256" key="1">
    <source>
        <dbReference type="SAM" id="MobiDB-lite"/>
    </source>
</evidence>
<dbReference type="OrthoDB" id="3415124at2"/>
<gene>
    <name evidence="4" type="ORF">FC770_05990</name>
</gene>
<feature type="domain" description="WYL" evidence="2">
    <location>
        <begin position="700"/>
        <end position="762"/>
    </location>
</feature>
<proteinExistence type="predicted"/>
<dbReference type="AlphaFoldDB" id="A0A4U2YUN6"/>
<accession>A0A4U2YUN6</accession>
<dbReference type="EMBL" id="SZPY01000001">
    <property type="protein sequence ID" value="TKI64665.1"/>
    <property type="molecule type" value="Genomic_DNA"/>
</dbReference>
<evidence type="ECO:0000313" key="4">
    <source>
        <dbReference type="EMBL" id="TKI64665.1"/>
    </source>
</evidence>
<dbReference type="InterPro" id="IPR026881">
    <property type="entry name" value="WYL_dom"/>
</dbReference>
<feature type="domain" description="Helicase XPB/Ssl2 N-terminal" evidence="3">
    <location>
        <begin position="486"/>
        <end position="608"/>
    </location>
</feature>
<dbReference type="Proteomes" id="UP000307808">
    <property type="component" value="Unassembled WGS sequence"/>
</dbReference>
<dbReference type="PROSITE" id="PS52050">
    <property type="entry name" value="WYL"/>
    <property type="match status" value="1"/>
</dbReference>
<dbReference type="Pfam" id="PF13625">
    <property type="entry name" value="Helicase_C_3"/>
    <property type="match status" value="1"/>
</dbReference>
<protein>
    <submittedName>
        <fullName evidence="4">Uncharacterized protein</fullName>
    </submittedName>
</protein>
<dbReference type="Pfam" id="PF13280">
    <property type="entry name" value="WYL"/>
    <property type="match status" value="1"/>
</dbReference>
<evidence type="ECO:0000259" key="2">
    <source>
        <dbReference type="Pfam" id="PF13280"/>
    </source>
</evidence>
<comment type="caution">
    <text evidence="4">The sequence shown here is derived from an EMBL/GenBank/DDBJ whole genome shotgun (WGS) entry which is preliminary data.</text>
</comment>
<reference evidence="4 5" key="1">
    <citation type="submission" date="2019-04" db="EMBL/GenBank/DDBJ databases">
        <authorList>
            <person name="Dong K."/>
        </authorList>
    </citation>
    <scope>NUCLEOTIDE SEQUENCE [LARGE SCALE GENOMIC DNA]</scope>
    <source>
        <strain evidence="5">dk3543</strain>
    </source>
</reference>
<name>A0A4U2YUN6_9ACTN</name>
<feature type="region of interest" description="Disordered" evidence="1">
    <location>
        <begin position="177"/>
        <end position="197"/>
    </location>
</feature>
<dbReference type="RefSeq" id="WP_137065123.1">
    <property type="nucleotide sequence ID" value="NZ_CP040748.1"/>
</dbReference>
<evidence type="ECO:0000259" key="3">
    <source>
        <dbReference type="Pfam" id="PF13625"/>
    </source>
</evidence>
<dbReference type="InterPro" id="IPR032830">
    <property type="entry name" value="XPB/Ssl2_N"/>
</dbReference>
<organism evidence="4 5">
    <name type="scientific">Nocardioides jishulii</name>
    <dbReference type="NCBI Taxonomy" id="2575440"/>
    <lineage>
        <taxon>Bacteria</taxon>
        <taxon>Bacillati</taxon>
        <taxon>Actinomycetota</taxon>
        <taxon>Actinomycetes</taxon>
        <taxon>Propionibacteriales</taxon>
        <taxon>Nocardioidaceae</taxon>
        <taxon>Nocardioides</taxon>
    </lineage>
</organism>
<keyword evidence="5" id="KW-1185">Reference proteome</keyword>